<keyword evidence="5" id="KW-0408">Iron</keyword>
<evidence type="ECO:0000256" key="6">
    <source>
        <dbReference type="ARBA" id="ARBA00023014"/>
    </source>
</evidence>
<evidence type="ECO:0000256" key="3">
    <source>
        <dbReference type="ARBA" id="ARBA00022691"/>
    </source>
</evidence>
<sequence>MPDYSYLRNITPEQTIELAREQTCQGIAWTYNEPTIWHEFSFDSAKLAKKAGLYTVYVSNGYINEDPLREISPFLDAINVDVKAFDDDFYEKVCKAHLEPVLKTCELAKELDIHLEVTYLVIPGYNDSVDEVRQFCRWVVDKLGSITPVHFSRFHPDYRMTDVPMTPIETM</sequence>
<keyword evidence="4" id="KW-0479">Metal-binding</keyword>
<dbReference type="SUPFAM" id="SSF102114">
    <property type="entry name" value="Radical SAM enzymes"/>
    <property type="match status" value="1"/>
</dbReference>
<dbReference type="InterPro" id="IPR058240">
    <property type="entry name" value="rSAM_sf"/>
</dbReference>
<organism evidence="8">
    <name type="scientific">marine sediment metagenome</name>
    <dbReference type="NCBI Taxonomy" id="412755"/>
    <lineage>
        <taxon>unclassified sequences</taxon>
        <taxon>metagenomes</taxon>
        <taxon>ecological metagenomes</taxon>
    </lineage>
</organism>
<dbReference type="GO" id="GO:0051539">
    <property type="term" value="F:4 iron, 4 sulfur cluster binding"/>
    <property type="evidence" value="ECO:0007669"/>
    <property type="project" value="UniProtKB-KW"/>
</dbReference>
<name>X1P344_9ZZZZ</name>
<feature type="domain" description="Radical SAM core" evidence="7">
    <location>
        <begin position="1"/>
        <end position="171"/>
    </location>
</feature>
<dbReference type="PROSITE" id="PS51918">
    <property type="entry name" value="RADICAL_SAM"/>
    <property type="match status" value="1"/>
</dbReference>
<dbReference type="InterPro" id="IPR007197">
    <property type="entry name" value="rSAM"/>
</dbReference>
<dbReference type="Gene3D" id="3.20.20.70">
    <property type="entry name" value="Aldolase class I"/>
    <property type="match status" value="1"/>
</dbReference>
<gene>
    <name evidence="8" type="ORF">S06H3_37664</name>
</gene>
<dbReference type="Pfam" id="PF04055">
    <property type="entry name" value="Radical_SAM"/>
    <property type="match status" value="1"/>
</dbReference>
<reference evidence="8" key="1">
    <citation type="journal article" date="2014" name="Front. Microbiol.">
        <title>High frequency of phylogenetically diverse reductive dehalogenase-homologous genes in deep subseafloor sedimentary metagenomes.</title>
        <authorList>
            <person name="Kawai M."/>
            <person name="Futagami T."/>
            <person name="Toyoda A."/>
            <person name="Takaki Y."/>
            <person name="Nishi S."/>
            <person name="Hori S."/>
            <person name="Arai W."/>
            <person name="Tsubouchi T."/>
            <person name="Morono Y."/>
            <person name="Uchiyama I."/>
            <person name="Ito T."/>
            <person name="Fujiyama A."/>
            <person name="Inagaki F."/>
            <person name="Takami H."/>
        </authorList>
    </citation>
    <scope>NUCLEOTIDE SEQUENCE</scope>
    <source>
        <strain evidence="8">Expedition CK06-06</strain>
    </source>
</reference>
<dbReference type="AlphaFoldDB" id="X1P344"/>
<feature type="non-terminal residue" evidence="8">
    <location>
        <position position="171"/>
    </location>
</feature>
<dbReference type="InterPro" id="IPR034457">
    <property type="entry name" value="Organic_radical-activating"/>
</dbReference>
<protein>
    <recommendedName>
        <fullName evidence="7">Radical SAM core domain-containing protein</fullName>
    </recommendedName>
</protein>
<comment type="cofactor">
    <cofactor evidence="1">
        <name>[4Fe-4S] cluster</name>
        <dbReference type="ChEBI" id="CHEBI:49883"/>
    </cofactor>
</comment>
<proteinExistence type="predicted"/>
<keyword evidence="3" id="KW-0949">S-adenosyl-L-methionine</keyword>
<dbReference type="GO" id="GO:0003824">
    <property type="term" value="F:catalytic activity"/>
    <property type="evidence" value="ECO:0007669"/>
    <property type="project" value="InterPro"/>
</dbReference>
<evidence type="ECO:0000313" key="8">
    <source>
        <dbReference type="EMBL" id="GAI25329.1"/>
    </source>
</evidence>
<evidence type="ECO:0000256" key="1">
    <source>
        <dbReference type="ARBA" id="ARBA00001966"/>
    </source>
</evidence>
<evidence type="ECO:0000256" key="2">
    <source>
        <dbReference type="ARBA" id="ARBA00022485"/>
    </source>
</evidence>
<dbReference type="GO" id="GO:0046872">
    <property type="term" value="F:metal ion binding"/>
    <property type="evidence" value="ECO:0007669"/>
    <property type="project" value="UniProtKB-KW"/>
</dbReference>
<accession>X1P344</accession>
<dbReference type="PANTHER" id="PTHR30352">
    <property type="entry name" value="PYRUVATE FORMATE-LYASE-ACTIVATING ENZYME"/>
    <property type="match status" value="1"/>
</dbReference>
<keyword evidence="2" id="KW-0004">4Fe-4S</keyword>
<dbReference type="PANTHER" id="PTHR30352:SF5">
    <property type="entry name" value="PYRUVATE FORMATE-LYASE 1-ACTIVATING ENZYME"/>
    <property type="match status" value="1"/>
</dbReference>
<keyword evidence="6" id="KW-0411">Iron-sulfur</keyword>
<comment type="caution">
    <text evidence="8">The sequence shown here is derived from an EMBL/GenBank/DDBJ whole genome shotgun (WGS) entry which is preliminary data.</text>
</comment>
<evidence type="ECO:0000256" key="5">
    <source>
        <dbReference type="ARBA" id="ARBA00023004"/>
    </source>
</evidence>
<evidence type="ECO:0000256" key="4">
    <source>
        <dbReference type="ARBA" id="ARBA00022723"/>
    </source>
</evidence>
<dbReference type="EMBL" id="BARV01022907">
    <property type="protein sequence ID" value="GAI25329.1"/>
    <property type="molecule type" value="Genomic_DNA"/>
</dbReference>
<evidence type="ECO:0000259" key="7">
    <source>
        <dbReference type="PROSITE" id="PS51918"/>
    </source>
</evidence>
<dbReference type="InterPro" id="IPR013785">
    <property type="entry name" value="Aldolase_TIM"/>
</dbReference>